<organism evidence="12 13">
    <name type="scientific">Paraburkholderia acidicola</name>
    <dbReference type="NCBI Taxonomy" id="1912599"/>
    <lineage>
        <taxon>Bacteria</taxon>
        <taxon>Pseudomonadati</taxon>
        <taxon>Pseudomonadota</taxon>
        <taxon>Betaproteobacteria</taxon>
        <taxon>Burkholderiales</taxon>
        <taxon>Burkholderiaceae</taxon>
        <taxon>Paraburkholderia</taxon>
    </lineage>
</organism>
<dbReference type="InterPro" id="IPR025885">
    <property type="entry name" value="PapC_N"/>
</dbReference>
<feature type="domain" description="PapC N-terminal" evidence="11">
    <location>
        <begin position="27"/>
        <end position="159"/>
    </location>
</feature>
<evidence type="ECO:0000259" key="11">
    <source>
        <dbReference type="Pfam" id="PF13954"/>
    </source>
</evidence>
<dbReference type="InterPro" id="IPR037224">
    <property type="entry name" value="PapC_N_sf"/>
</dbReference>
<keyword evidence="7 9" id="KW-0472">Membrane</keyword>
<evidence type="ECO:0000313" key="13">
    <source>
        <dbReference type="Proteomes" id="UP000218022"/>
    </source>
</evidence>
<dbReference type="Gene3D" id="2.60.40.3110">
    <property type="match status" value="1"/>
</dbReference>
<keyword evidence="8 9" id="KW-0998">Cell outer membrane</keyword>
<evidence type="ECO:0000256" key="4">
    <source>
        <dbReference type="ARBA" id="ARBA00022452"/>
    </source>
</evidence>
<keyword evidence="4" id="KW-1134">Transmembrane beta strand</keyword>
<evidence type="ECO:0000313" key="12">
    <source>
        <dbReference type="EMBL" id="PCE27071.1"/>
    </source>
</evidence>
<dbReference type="GO" id="GO:0015473">
    <property type="term" value="F:fimbrial usher porin activity"/>
    <property type="evidence" value="ECO:0007669"/>
    <property type="project" value="InterPro"/>
</dbReference>
<evidence type="ECO:0000256" key="8">
    <source>
        <dbReference type="ARBA" id="ARBA00023237"/>
    </source>
</evidence>
<dbReference type="RefSeq" id="WP_096719509.1">
    <property type="nucleotide sequence ID" value="NZ_MTZV01000003.1"/>
</dbReference>
<keyword evidence="5 9" id="KW-0812">Transmembrane</keyword>
<evidence type="ECO:0000256" key="6">
    <source>
        <dbReference type="ARBA" id="ARBA00022729"/>
    </source>
</evidence>
<gene>
    <name evidence="12" type="ORF">BWP39_09805</name>
</gene>
<proteinExistence type="inferred from homology"/>
<feature type="signal peptide" evidence="10">
    <location>
        <begin position="1"/>
        <end position="25"/>
    </location>
</feature>
<sequence length="809" mass="85284">MNPLAYTAAGLAALVCMTAPATAFAQQFDTQTLKRLGISAEAAAYFSKTARFLPGTSPVRLNVNGADLGTMDVRFNEEGTLCFTPELLQRAGLKVPDRTSNEACLDYRKAYPETDITQLPNQSEVHIVTPLAARAPVEQAIQNQYASGGTATVINYNVSGARSGSGDSGYQYLRAYSETGLNVADWIVRSRQDYYSQGGRSTFTQGDTYAQHAVPSLRATFQAGQISPAGSLFAVGTLRGAQLFPEYALQQTRASGVSFSGIANGQSRIEVRQLGTLILMTQVPAGAYTINDVPIISGNSDLEVQVISTSGVRQQFIVPAASFGAVRNTTAQGLSIAVGRYQAYRGSDSQTPLVATASNGWNVGKHGTLNAGVLISAPYRALAGTFSASPTEELSGSIGVRASSAVMAGNSLQGQQIAATLSVSPLERLSANFSATWETDGYRDLAQVLQRPDNPHTAPSASQSYTAGVSWFHSTLGAISASFAASRLSGPDATRERATLSWSKSFRRTSVTLSAAKDLSADKRVRSDNQYFLTLSFPLDSASVGIYASKAGNSSAIGTSYSDTVSPQFSYNLSSSLANPGNAVNSSVSIDALPRYTHVNLSANRDAQGNLSTDWGLQGAVVAAGGTVAFSPYNAGDTFGIAKVGDLGGVEIQTPAGPAWTDHWGHAVIPGLPAYSESSVEINTTSLPRNANLPNGIQSVKPARGSVQVVDFNLRQVQRYLLSAVSEADQRPLDERLAVMDGHGNLVTLVGKHGQIFLDNTYAAPLQVALKDGNTCFLTFQPTGQPDPDLPYQDAQAVCRAHPPAAPPS</sequence>
<evidence type="ECO:0000256" key="7">
    <source>
        <dbReference type="ARBA" id="ARBA00023136"/>
    </source>
</evidence>
<dbReference type="PANTHER" id="PTHR30451:SF8">
    <property type="entry name" value="FIMBRIAL USHER PROTEIN"/>
    <property type="match status" value="1"/>
</dbReference>
<evidence type="ECO:0000256" key="5">
    <source>
        <dbReference type="ARBA" id="ARBA00022692"/>
    </source>
</evidence>
<dbReference type="Gene3D" id="2.60.40.2610">
    <property type="entry name" value="Outer membrane usher protein FimD, plug domain"/>
    <property type="match status" value="1"/>
</dbReference>
<accession>A0A2A4F112</accession>
<dbReference type="EMBL" id="MTZV01000003">
    <property type="protein sequence ID" value="PCE27071.1"/>
    <property type="molecule type" value="Genomic_DNA"/>
</dbReference>
<comment type="subcellular location">
    <subcellularLocation>
        <location evidence="1 9">Cell outer membrane</location>
        <topology evidence="1 9">Multi-pass membrane protein</topology>
    </subcellularLocation>
</comment>
<feature type="chain" id="PRO_5013285912" description="PapC N-terminal domain-containing protein" evidence="10">
    <location>
        <begin position="26"/>
        <end position="809"/>
    </location>
</feature>
<dbReference type="PROSITE" id="PS01151">
    <property type="entry name" value="FIMBRIAL_USHER"/>
    <property type="match status" value="1"/>
</dbReference>
<keyword evidence="9" id="KW-1029">Fimbrium biogenesis</keyword>
<reference evidence="12 13" key="1">
    <citation type="submission" date="2017-01" db="EMBL/GenBank/DDBJ databases">
        <title>Whole-Genome Shotgun Sequencing of Two beta-Proteobacterial Species in Search of the Bulgecin Biosynthetic Cluster.</title>
        <authorList>
            <person name="Horsman M.E."/>
            <person name="Marous D.R."/>
            <person name="Li R."/>
            <person name="Oliver R.A."/>
            <person name="Byun B."/>
            <person name="Emrich S.J."/>
            <person name="Boggess B."/>
            <person name="Townsend C.A."/>
            <person name="Mobashery S."/>
        </authorList>
    </citation>
    <scope>NUCLEOTIDE SEQUENCE [LARGE SCALE GENOMIC DNA]</scope>
    <source>
        <strain evidence="12 13">ATCC 31363</strain>
    </source>
</reference>
<comment type="similarity">
    <text evidence="2 9">Belongs to the fimbrial export usher family.</text>
</comment>
<dbReference type="AlphaFoldDB" id="A0A2A4F112"/>
<dbReference type="Pfam" id="PF00577">
    <property type="entry name" value="Usher"/>
    <property type="match status" value="1"/>
</dbReference>
<dbReference type="Proteomes" id="UP000218022">
    <property type="component" value="Unassembled WGS sequence"/>
</dbReference>
<evidence type="ECO:0000256" key="3">
    <source>
        <dbReference type="ARBA" id="ARBA00022448"/>
    </source>
</evidence>
<dbReference type="InterPro" id="IPR000015">
    <property type="entry name" value="Fimb_usher"/>
</dbReference>
<dbReference type="Gene3D" id="3.10.20.410">
    <property type="match status" value="1"/>
</dbReference>
<protein>
    <recommendedName>
        <fullName evidence="11">PapC N-terminal domain-containing protein</fullName>
    </recommendedName>
</protein>
<dbReference type="InterPro" id="IPR018030">
    <property type="entry name" value="Fimbrial_membr_usher_CS"/>
</dbReference>
<dbReference type="Pfam" id="PF13954">
    <property type="entry name" value="PapC_N"/>
    <property type="match status" value="1"/>
</dbReference>
<dbReference type="SUPFAM" id="SSF141729">
    <property type="entry name" value="FimD N-terminal domain-like"/>
    <property type="match status" value="1"/>
</dbReference>
<keyword evidence="6 10" id="KW-0732">Signal</keyword>
<comment type="caution">
    <text evidence="12">The sequence shown here is derived from an EMBL/GenBank/DDBJ whole genome shotgun (WGS) entry which is preliminary data.</text>
</comment>
<evidence type="ECO:0000256" key="1">
    <source>
        <dbReference type="ARBA" id="ARBA00004571"/>
    </source>
</evidence>
<evidence type="ECO:0000256" key="2">
    <source>
        <dbReference type="ARBA" id="ARBA00008064"/>
    </source>
</evidence>
<name>A0A2A4F112_9BURK</name>
<dbReference type="InterPro" id="IPR042186">
    <property type="entry name" value="FimD_plug_dom"/>
</dbReference>
<dbReference type="OrthoDB" id="6465993at2"/>
<dbReference type="GO" id="GO:0009279">
    <property type="term" value="C:cell outer membrane"/>
    <property type="evidence" value="ECO:0007669"/>
    <property type="project" value="UniProtKB-SubCell"/>
</dbReference>
<evidence type="ECO:0000256" key="9">
    <source>
        <dbReference type="RuleBase" id="RU003884"/>
    </source>
</evidence>
<dbReference type="GO" id="GO:0009297">
    <property type="term" value="P:pilus assembly"/>
    <property type="evidence" value="ECO:0007669"/>
    <property type="project" value="InterPro"/>
</dbReference>
<evidence type="ECO:0000256" key="10">
    <source>
        <dbReference type="SAM" id="SignalP"/>
    </source>
</evidence>
<keyword evidence="3 9" id="KW-0813">Transport</keyword>
<dbReference type="PANTHER" id="PTHR30451">
    <property type="entry name" value="OUTER MEMBRANE USHER PROTEIN"/>
    <property type="match status" value="1"/>
</dbReference>